<protein>
    <submittedName>
        <fullName evidence="2">Type VI secretion protein</fullName>
    </submittedName>
</protein>
<dbReference type="Pfam" id="PF04965">
    <property type="entry name" value="GPW_gp25"/>
    <property type="match status" value="1"/>
</dbReference>
<reference evidence="2 3" key="1">
    <citation type="journal article" date="2011" name="J. Bacteriol.">
        <title>Draft genome sequence of the polycyclic aromatic hydrocarbon-degrading, genetically engineered bioluminescent bioreporter Pseudomonas fluorescens HK44.</title>
        <authorList>
            <person name="Chauhan A."/>
            <person name="Layton A.C."/>
            <person name="Williams D.E."/>
            <person name="Smartt A.E."/>
            <person name="Ripp S."/>
            <person name="Karpinets T.V."/>
            <person name="Brown S.D."/>
            <person name="Sayler G.S."/>
        </authorList>
    </citation>
    <scope>NUCLEOTIDE SEQUENCE [LARGE SCALE GENOMIC DNA]</scope>
    <source>
        <strain evidence="2 3">HK44</strain>
    </source>
</reference>
<dbReference type="InterPro" id="IPR053176">
    <property type="entry name" value="T6SS_TssE1-like"/>
</dbReference>
<dbReference type="HOGENOM" id="CLU_1823650_0_0_6"/>
<dbReference type="EMBL" id="AFOY02000015">
    <property type="protein sequence ID" value="EXF92813.1"/>
    <property type="molecule type" value="Genomic_DNA"/>
</dbReference>
<dbReference type="Proteomes" id="UP000022611">
    <property type="component" value="Unassembled WGS sequence"/>
</dbReference>
<accession>A0A010SNZ9</accession>
<dbReference type="Gene3D" id="3.10.450.40">
    <property type="match status" value="1"/>
</dbReference>
<dbReference type="PANTHER" id="PTHR38595:SF1">
    <property type="entry name" value="TYPE VI SECRETION SYSTEM COMPONENT TSSE1"/>
    <property type="match status" value="1"/>
</dbReference>
<dbReference type="AlphaFoldDB" id="A0A010SNZ9"/>
<dbReference type="InterPro" id="IPR017737">
    <property type="entry name" value="TssE1-like"/>
</dbReference>
<name>A0A010SNZ9_PSEFL</name>
<evidence type="ECO:0000313" key="3">
    <source>
        <dbReference type="Proteomes" id="UP000022611"/>
    </source>
</evidence>
<proteinExistence type="predicted"/>
<sequence length="147" mass="16634">MTGTGILPPLFERLAASEADTVQAFDRQALLESVRIELLRLFNTRRGLRPLTTPPSVIDYGIADWTALQQERSDDRRQLSRQIREAIDAFEPRLQLGAVDVTPVPENPQQLSIRLQGELRSGKQHWPVAFVIENAGDGLEVRHERLD</sequence>
<dbReference type="eggNOG" id="COG3518">
    <property type="taxonomic scope" value="Bacteria"/>
</dbReference>
<dbReference type="RefSeq" id="WP_019690980.1">
    <property type="nucleotide sequence ID" value="NZ_AFOY02000015.1"/>
</dbReference>
<dbReference type="PATRIC" id="fig|1042209.11.peg.3081"/>
<organism evidence="2 3">
    <name type="scientific">Pseudomonas fluorescens HK44</name>
    <dbReference type="NCBI Taxonomy" id="1042209"/>
    <lineage>
        <taxon>Bacteria</taxon>
        <taxon>Pseudomonadati</taxon>
        <taxon>Pseudomonadota</taxon>
        <taxon>Gammaproteobacteria</taxon>
        <taxon>Pseudomonadales</taxon>
        <taxon>Pseudomonadaceae</taxon>
        <taxon>Pseudomonas</taxon>
    </lineage>
</organism>
<evidence type="ECO:0000259" key="1">
    <source>
        <dbReference type="Pfam" id="PF04965"/>
    </source>
</evidence>
<comment type="caution">
    <text evidence="2">The sequence shown here is derived from an EMBL/GenBank/DDBJ whole genome shotgun (WGS) entry which is preliminary data.</text>
</comment>
<dbReference type="NCBIfam" id="TIGR03357">
    <property type="entry name" value="VI_zyme"/>
    <property type="match status" value="1"/>
</dbReference>
<gene>
    <name evidence="2" type="ORF">HK44_003625</name>
</gene>
<evidence type="ECO:0000313" key="2">
    <source>
        <dbReference type="EMBL" id="EXF92813.1"/>
    </source>
</evidence>
<dbReference type="SUPFAM" id="SSF160719">
    <property type="entry name" value="gpW/gp25-like"/>
    <property type="match status" value="1"/>
</dbReference>
<dbReference type="PANTHER" id="PTHR38595">
    <property type="entry name" value="CYTOPLASMIC PROTEIN-RELATED"/>
    <property type="match status" value="1"/>
</dbReference>
<feature type="domain" description="IraD/Gp25-like" evidence="1">
    <location>
        <begin position="30"/>
        <end position="121"/>
    </location>
</feature>
<dbReference type="InterPro" id="IPR007048">
    <property type="entry name" value="IraD/Gp25-like"/>
</dbReference>
<dbReference type="OrthoDB" id="119583at2"/>